<evidence type="ECO:0000256" key="1">
    <source>
        <dbReference type="SAM" id="MobiDB-lite"/>
    </source>
</evidence>
<gene>
    <name evidence="2" type="ORF">MSAN_02121700</name>
</gene>
<accession>A0A8H6XFH9</accession>
<keyword evidence="3" id="KW-1185">Reference proteome</keyword>
<protein>
    <submittedName>
        <fullName evidence="2">Uncharacterized protein</fullName>
    </submittedName>
</protein>
<dbReference type="AlphaFoldDB" id="A0A8H6XFH9"/>
<evidence type="ECO:0000313" key="3">
    <source>
        <dbReference type="Proteomes" id="UP000623467"/>
    </source>
</evidence>
<name>A0A8H6XFH9_9AGAR</name>
<proteinExistence type="predicted"/>
<evidence type="ECO:0000313" key="2">
    <source>
        <dbReference type="EMBL" id="KAF7340503.1"/>
    </source>
</evidence>
<reference evidence="2" key="1">
    <citation type="submission" date="2020-05" db="EMBL/GenBank/DDBJ databases">
        <title>Mycena genomes resolve the evolution of fungal bioluminescence.</title>
        <authorList>
            <person name="Tsai I.J."/>
        </authorList>
    </citation>
    <scope>NUCLEOTIDE SEQUENCE</scope>
    <source>
        <strain evidence="2">160909Yilan</strain>
    </source>
</reference>
<feature type="region of interest" description="Disordered" evidence="1">
    <location>
        <begin position="1"/>
        <end position="46"/>
    </location>
</feature>
<sequence>MCSSEHNSSDSEDGMDVDDASDSVSSVGSEPLSSAPSDSDLDPWSAFDEFQDLDEPVSHEEMLEQLEEMLGPGDERDDDMNLDAETEASLWDELHGLFHIPDNILFCGPSWTTWTFFMERYCGLLQAGLRSKRFPWANLNKNVLHIAYLEQLNARYNLEEELSQAKQSGPRKLEYRYDNCGYCKILMILAIADPLAILIPPYECHYAPESELRNCIADHFAALVGKRRKDILP</sequence>
<comment type="caution">
    <text evidence="2">The sequence shown here is derived from an EMBL/GenBank/DDBJ whole genome shotgun (WGS) entry which is preliminary data.</text>
</comment>
<feature type="compositionally biased region" description="Acidic residues" evidence="1">
    <location>
        <begin position="10"/>
        <end position="21"/>
    </location>
</feature>
<organism evidence="2 3">
    <name type="scientific">Mycena sanguinolenta</name>
    <dbReference type="NCBI Taxonomy" id="230812"/>
    <lineage>
        <taxon>Eukaryota</taxon>
        <taxon>Fungi</taxon>
        <taxon>Dikarya</taxon>
        <taxon>Basidiomycota</taxon>
        <taxon>Agaricomycotina</taxon>
        <taxon>Agaricomycetes</taxon>
        <taxon>Agaricomycetidae</taxon>
        <taxon>Agaricales</taxon>
        <taxon>Marasmiineae</taxon>
        <taxon>Mycenaceae</taxon>
        <taxon>Mycena</taxon>
    </lineage>
</organism>
<dbReference type="Proteomes" id="UP000623467">
    <property type="component" value="Unassembled WGS sequence"/>
</dbReference>
<dbReference type="OrthoDB" id="6613063at2759"/>
<feature type="compositionally biased region" description="Low complexity" evidence="1">
    <location>
        <begin position="22"/>
        <end position="46"/>
    </location>
</feature>
<dbReference type="EMBL" id="JACAZH010000030">
    <property type="protein sequence ID" value="KAF7340503.1"/>
    <property type="molecule type" value="Genomic_DNA"/>
</dbReference>